<reference evidence="1 2" key="1">
    <citation type="journal article" date="2014" name="Genome Announc.">
        <title>Draft Genome Sequence of Lysobacter capsici AZ78, a Bacterium Antagonistic to Plant-Pathogenic Oomycetes.</title>
        <authorList>
            <person name="Puopolo G."/>
            <person name="Sonego P."/>
            <person name="Engelen K."/>
            <person name="Pertot I."/>
        </authorList>
    </citation>
    <scope>NUCLEOTIDE SEQUENCE [LARGE SCALE GENOMIC DNA]</scope>
    <source>
        <strain evidence="1 2">AZ78</strain>
    </source>
</reference>
<evidence type="ECO:0000313" key="2">
    <source>
        <dbReference type="Proteomes" id="UP000023435"/>
    </source>
</evidence>
<dbReference type="AlphaFoldDB" id="A0A120AFY1"/>
<name>A0A120AFY1_9GAMM</name>
<accession>A0A120AFY1</accession>
<protein>
    <submittedName>
        <fullName evidence="1">Uncharacterized protein</fullName>
    </submittedName>
</protein>
<keyword evidence="2" id="KW-1185">Reference proteome</keyword>
<gene>
    <name evidence="1" type="ORF">AZ78_1276</name>
</gene>
<proteinExistence type="predicted"/>
<evidence type="ECO:0000313" key="1">
    <source>
        <dbReference type="EMBL" id="KWS03727.1"/>
    </source>
</evidence>
<organism evidence="1 2">
    <name type="scientific">Lysobacter capsici AZ78</name>
    <dbReference type="NCBI Taxonomy" id="1444315"/>
    <lineage>
        <taxon>Bacteria</taxon>
        <taxon>Pseudomonadati</taxon>
        <taxon>Pseudomonadota</taxon>
        <taxon>Gammaproteobacteria</taxon>
        <taxon>Lysobacterales</taxon>
        <taxon>Lysobacteraceae</taxon>
        <taxon>Lysobacter</taxon>
    </lineage>
</organism>
<dbReference type="Proteomes" id="UP000023435">
    <property type="component" value="Unassembled WGS sequence"/>
</dbReference>
<dbReference type="EMBL" id="JAJA02000001">
    <property type="protein sequence ID" value="KWS03727.1"/>
    <property type="molecule type" value="Genomic_DNA"/>
</dbReference>
<sequence length="67" mass="7315">MQGIEHPADQLIGLACALKYTADACGHDPLDLIVLVERMEADCRFREVNTLSAVAKYADIEIAGKLQ</sequence>
<comment type="caution">
    <text evidence="1">The sequence shown here is derived from an EMBL/GenBank/DDBJ whole genome shotgun (WGS) entry which is preliminary data.</text>
</comment>